<feature type="region of interest" description="Disordered" evidence="1">
    <location>
        <begin position="127"/>
        <end position="179"/>
    </location>
</feature>
<feature type="region of interest" description="Disordered" evidence="1">
    <location>
        <begin position="32"/>
        <end position="52"/>
    </location>
</feature>
<sequence length="267" mass="29104">MISICLSPSRSARRHRRRTYVCETRRHWTQQHKLRGRATAAKPTPAFQDEESATGWRAWNRNDTGGEEEKVRGKPVWAEGTGRRVGLLDGWMDEGLETGATELASVINKGADRQACRLAGWPAGFKHAGGGGAASSTQERARASRPNPNKQSRQGSKQENPSKQPCADLPSSTWRTVAKRHAGGARSACHGPSMRLESQETQAYFVHTCIRGRPQMAFAADARMHALTQTERQPGLRATAATSSVGTASVPSAWIGHGTQVTTERRA</sequence>
<proteinExistence type="predicted"/>
<gene>
    <name evidence="2" type="ORF">Purlil1_3485</name>
</gene>
<organism evidence="2 3">
    <name type="scientific">Purpureocillium lilacinum</name>
    <name type="common">Paecilomyces lilacinus</name>
    <dbReference type="NCBI Taxonomy" id="33203"/>
    <lineage>
        <taxon>Eukaryota</taxon>
        <taxon>Fungi</taxon>
        <taxon>Dikarya</taxon>
        <taxon>Ascomycota</taxon>
        <taxon>Pezizomycotina</taxon>
        <taxon>Sordariomycetes</taxon>
        <taxon>Hypocreomycetidae</taxon>
        <taxon>Hypocreales</taxon>
        <taxon>Ophiocordycipitaceae</taxon>
        <taxon>Purpureocillium</taxon>
    </lineage>
</organism>
<evidence type="ECO:0000313" key="3">
    <source>
        <dbReference type="Proteomes" id="UP001287286"/>
    </source>
</evidence>
<dbReference type="Proteomes" id="UP001287286">
    <property type="component" value="Unassembled WGS sequence"/>
</dbReference>
<comment type="caution">
    <text evidence="2">The sequence shown here is derived from an EMBL/GenBank/DDBJ whole genome shotgun (WGS) entry which is preliminary data.</text>
</comment>
<feature type="compositionally biased region" description="Polar residues" evidence="1">
    <location>
        <begin position="146"/>
        <end position="163"/>
    </location>
</feature>
<evidence type="ECO:0000256" key="1">
    <source>
        <dbReference type="SAM" id="MobiDB-lite"/>
    </source>
</evidence>
<evidence type="ECO:0000313" key="2">
    <source>
        <dbReference type="EMBL" id="KAK4092232.1"/>
    </source>
</evidence>
<name>A0ABR0C7P7_PURLI</name>
<protein>
    <submittedName>
        <fullName evidence="2">Uncharacterized protein</fullName>
    </submittedName>
</protein>
<reference evidence="2 3" key="1">
    <citation type="journal article" date="2024" name="Microbiol. Resour. Announc.">
        <title>Genome annotations for the ascomycete fungi Trichoderma harzianum, Trichoderma aggressivum, and Purpureocillium lilacinum.</title>
        <authorList>
            <person name="Beijen E.P.W."/>
            <person name="Ohm R.A."/>
        </authorList>
    </citation>
    <scope>NUCLEOTIDE SEQUENCE [LARGE SCALE GENOMIC DNA]</scope>
    <source>
        <strain evidence="2 3">CBS 150709</strain>
    </source>
</reference>
<dbReference type="EMBL" id="JAWRVI010000009">
    <property type="protein sequence ID" value="KAK4092232.1"/>
    <property type="molecule type" value="Genomic_DNA"/>
</dbReference>
<keyword evidence="3" id="KW-1185">Reference proteome</keyword>
<accession>A0ABR0C7P7</accession>